<evidence type="ECO:0000256" key="3">
    <source>
        <dbReference type="ARBA" id="ARBA00022475"/>
    </source>
</evidence>
<keyword evidence="4 7" id="KW-0812">Transmembrane</keyword>
<dbReference type="EMBL" id="FQWV01000002">
    <property type="protein sequence ID" value="SHG70054.1"/>
    <property type="molecule type" value="Genomic_DNA"/>
</dbReference>
<dbReference type="STRING" id="43928.SAMN05443636_0821"/>
<feature type="transmembrane region" description="Helical" evidence="7">
    <location>
        <begin position="6"/>
        <end position="29"/>
    </location>
</feature>
<keyword evidence="3" id="KW-1003">Cell membrane</keyword>
<keyword evidence="5 7" id="KW-1133">Transmembrane helix</keyword>
<dbReference type="RefSeq" id="WP_073307143.1">
    <property type="nucleotide sequence ID" value="NZ_FQWV01000002.1"/>
</dbReference>
<dbReference type="AlphaFoldDB" id="A0A1M5LY67"/>
<dbReference type="InterPro" id="IPR022791">
    <property type="entry name" value="L-PG_synthase/AglD"/>
</dbReference>
<comment type="similarity">
    <text evidence="2">Belongs to the UPF0104 family.</text>
</comment>
<proteinExistence type="inferred from homology"/>
<feature type="transmembrane region" description="Helical" evidence="7">
    <location>
        <begin position="41"/>
        <end position="60"/>
    </location>
</feature>
<evidence type="ECO:0000313" key="9">
    <source>
        <dbReference type="Proteomes" id="UP000184357"/>
    </source>
</evidence>
<dbReference type="GO" id="GO:0005886">
    <property type="term" value="C:plasma membrane"/>
    <property type="evidence" value="ECO:0007669"/>
    <property type="project" value="UniProtKB-SubCell"/>
</dbReference>
<evidence type="ECO:0000256" key="4">
    <source>
        <dbReference type="ARBA" id="ARBA00022692"/>
    </source>
</evidence>
<reference evidence="8 9" key="1">
    <citation type="submission" date="2016-11" db="EMBL/GenBank/DDBJ databases">
        <authorList>
            <person name="Jaros S."/>
            <person name="Januszkiewicz K."/>
            <person name="Wedrychowicz H."/>
        </authorList>
    </citation>
    <scope>NUCLEOTIDE SEQUENCE [LARGE SCALE GENOMIC DNA]</scope>
    <source>
        <strain evidence="8 9">DSM 9297</strain>
    </source>
</reference>
<dbReference type="PANTHER" id="PTHR39087:SF2">
    <property type="entry name" value="UPF0104 MEMBRANE PROTEIN MJ1595"/>
    <property type="match status" value="1"/>
</dbReference>
<keyword evidence="6 7" id="KW-0472">Membrane</keyword>
<evidence type="ECO:0000256" key="1">
    <source>
        <dbReference type="ARBA" id="ARBA00004651"/>
    </source>
</evidence>
<keyword evidence="9" id="KW-1185">Reference proteome</keyword>
<evidence type="ECO:0000256" key="6">
    <source>
        <dbReference type="ARBA" id="ARBA00023136"/>
    </source>
</evidence>
<name>A0A1M5LY67_9EURY</name>
<feature type="transmembrane region" description="Helical" evidence="7">
    <location>
        <begin position="322"/>
        <end position="341"/>
    </location>
</feature>
<feature type="transmembrane region" description="Helical" evidence="7">
    <location>
        <begin position="233"/>
        <end position="255"/>
    </location>
</feature>
<evidence type="ECO:0000313" key="8">
    <source>
        <dbReference type="EMBL" id="SHG70054.1"/>
    </source>
</evidence>
<gene>
    <name evidence="8" type="ORF">SAMN05443636_0821</name>
</gene>
<protein>
    <recommendedName>
        <fullName evidence="10">Lysylphosphatidylglycerol synthase TM region</fullName>
    </recommendedName>
</protein>
<dbReference type="Pfam" id="PF03706">
    <property type="entry name" value="LPG_synthase_TM"/>
    <property type="match status" value="1"/>
</dbReference>
<dbReference type="NCBIfam" id="TIGR00374">
    <property type="entry name" value="flippase-like domain"/>
    <property type="match status" value="1"/>
</dbReference>
<sequence>MDSDQLRATVVGFLGAFAVLGALLSLVGVGDLVDVLQSASLEIVALVVVVTVGWLTAWSVALRTVLGVLGIRLSVVRSFLVFSGAMFSNNITPFGQAGGEPVAALLIAKVADTEYERGLAAIASVDTLNFVPSITLALVGAAYFATETTFGARLRFATAVVVALALLVPGLVYLGWRNRYALESRVVSTVVPVISRVTDVLPVISAPTEESIESRIGHFFGAIERVATDRTGIAVSLAASSLGWVFQMIGLYLAFQAIDQPVPFSAMLFVVPMGAIAGITPLPGGAGGIEAVLVAVLVALPSVSVSATAALGAVVIYRAAVYWVPVIIGGTVVSVIGADSIG</sequence>
<evidence type="ECO:0000256" key="2">
    <source>
        <dbReference type="ARBA" id="ARBA00011061"/>
    </source>
</evidence>
<dbReference type="Proteomes" id="UP000184357">
    <property type="component" value="Unassembled WGS sequence"/>
</dbReference>
<comment type="subcellular location">
    <subcellularLocation>
        <location evidence="1">Cell membrane</location>
        <topology evidence="1">Multi-pass membrane protein</topology>
    </subcellularLocation>
</comment>
<organism evidence="8 9">
    <name type="scientific">Halobaculum gomorrense</name>
    <dbReference type="NCBI Taxonomy" id="43928"/>
    <lineage>
        <taxon>Archaea</taxon>
        <taxon>Methanobacteriati</taxon>
        <taxon>Methanobacteriota</taxon>
        <taxon>Stenosarchaea group</taxon>
        <taxon>Halobacteria</taxon>
        <taxon>Halobacteriales</taxon>
        <taxon>Haloferacaceae</taxon>
        <taxon>Halobaculum</taxon>
    </lineage>
</organism>
<evidence type="ECO:0008006" key="10">
    <source>
        <dbReference type="Google" id="ProtNLM"/>
    </source>
</evidence>
<evidence type="ECO:0000256" key="7">
    <source>
        <dbReference type="SAM" id="Phobius"/>
    </source>
</evidence>
<accession>A0A1M5LY67</accession>
<dbReference type="OrthoDB" id="15513at2157"/>
<feature type="transmembrane region" description="Helical" evidence="7">
    <location>
        <begin position="291"/>
        <end position="316"/>
    </location>
</feature>
<feature type="transmembrane region" description="Helical" evidence="7">
    <location>
        <begin position="261"/>
        <end position="279"/>
    </location>
</feature>
<evidence type="ECO:0000256" key="5">
    <source>
        <dbReference type="ARBA" id="ARBA00022989"/>
    </source>
</evidence>
<feature type="transmembrane region" description="Helical" evidence="7">
    <location>
        <begin position="119"/>
        <end position="144"/>
    </location>
</feature>
<dbReference type="PANTHER" id="PTHR39087">
    <property type="entry name" value="UPF0104 MEMBRANE PROTEIN MJ1595"/>
    <property type="match status" value="1"/>
</dbReference>
<feature type="transmembrane region" description="Helical" evidence="7">
    <location>
        <begin position="156"/>
        <end position="176"/>
    </location>
</feature>